<feature type="coiled-coil region" evidence="1">
    <location>
        <begin position="50"/>
        <end position="84"/>
    </location>
</feature>
<organism evidence="2 3">
    <name type="scientific">Candidatus Endobugula sertula</name>
    <name type="common">Bugula neritina bacterial symbiont</name>
    <dbReference type="NCBI Taxonomy" id="62101"/>
    <lineage>
        <taxon>Bacteria</taxon>
        <taxon>Pseudomonadati</taxon>
        <taxon>Pseudomonadota</taxon>
        <taxon>Gammaproteobacteria</taxon>
        <taxon>Cellvibrionales</taxon>
        <taxon>Cellvibrionaceae</taxon>
        <taxon>Candidatus Endobugula</taxon>
    </lineage>
</organism>
<evidence type="ECO:0000313" key="2">
    <source>
        <dbReference type="EMBL" id="ODS24124.1"/>
    </source>
</evidence>
<protein>
    <recommendedName>
        <fullName evidence="4">Ubiquinone biosynthesis accessory factor UbiK</fullName>
    </recommendedName>
</protein>
<name>A0A1D2QRG0_9GAMM</name>
<dbReference type="Pfam" id="PF04380">
    <property type="entry name" value="BMFP"/>
    <property type="match status" value="1"/>
</dbReference>
<evidence type="ECO:0000256" key="1">
    <source>
        <dbReference type="SAM" id="Coils"/>
    </source>
</evidence>
<evidence type="ECO:0008006" key="4">
    <source>
        <dbReference type="Google" id="ProtNLM"/>
    </source>
</evidence>
<reference evidence="2 3" key="1">
    <citation type="journal article" date="2016" name="Appl. Environ. Microbiol.">
        <title>Lack of Overt Genome Reduction in the Bryostatin-Producing Bryozoan Symbiont "Candidatus Endobugula sertula".</title>
        <authorList>
            <person name="Miller I.J."/>
            <person name="Vanee N."/>
            <person name="Fong S.S."/>
            <person name="Lim-Fong G.E."/>
            <person name="Kwan J.C."/>
        </authorList>
    </citation>
    <scope>NUCLEOTIDE SEQUENCE [LARGE SCALE GENOMIC DNA]</scope>
    <source>
        <strain evidence="2">AB1-4</strain>
    </source>
</reference>
<dbReference type="Proteomes" id="UP000242502">
    <property type="component" value="Unassembled WGS sequence"/>
</dbReference>
<dbReference type="PANTHER" id="PTHR38040:SF1">
    <property type="entry name" value="UBIQUINONE BIOSYNTHESIS ACCESSORY FACTOR UBIK"/>
    <property type="match status" value="1"/>
</dbReference>
<dbReference type="STRING" id="62101.AB835_05175"/>
<accession>A0A1D2QRG0</accession>
<dbReference type="EMBL" id="MDLC01000013">
    <property type="protein sequence ID" value="ODS24124.1"/>
    <property type="molecule type" value="Genomic_DNA"/>
</dbReference>
<dbReference type="PANTHER" id="PTHR38040">
    <property type="entry name" value="UBIQUINONE BIOSYNTHESIS ACCESSORY FACTOR UBIK"/>
    <property type="match status" value="1"/>
</dbReference>
<dbReference type="AlphaFoldDB" id="A0A1D2QRG0"/>
<proteinExistence type="predicted"/>
<keyword evidence="1" id="KW-0175">Coiled coil</keyword>
<comment type="caution">
    <text evidence="2">The sequence shown here is derived from an EMBL/GenBank/DDBJ whole genome shotgun (WGS) entry which is preliminary data.</text>
</comment>
<dbReference type="GO" id="GO:0005829">
    <property type="term" value="C:cytosol"/>
    <property type="evidence" value="ECO:0007669"/>
    <property type="project" value="TreeGrafter"/>
</dbReference>
<evidence type="ECO:0000313" key="3">
    <source>
        <dbReference type="Proteomes" id="UP000242502"/>
    </source>
</evidence>
<gene>
    <name evidence="2" type="ORF">AB835_05175</name>
</gene>
<sequence length="93" mass="10707">MFSILAKQLINDVHQHLSKASHYSPEVFAQIKSQMESTLQGMNMVSRSEFDAQTEVLKRTQEKLNVLNQQVNELEKLIQNNHLNLQAHSCNTE</sequence>
<dbReference type="InterPro" id="IPR007475">
    <property type="entry name" value="UbiK"/>
</dbReference>